<accession>A0A135YNJ1</accession>
<dbReference type="EMBL" id="LSQZ01000085">
    <property type="protein sequence ID" value="KXI10934.1"/>
    <property type="molecule type" value="Genomic_DNA"/>
</dbReference>
<dbReference type="AlphaFoldDB" id="A0A135YNJ1"/>
<gene>
    <name evidence="2" type="ORF">HMPREF3195_01676</name>
</gene>
<evidence type="ECO:0000313" key="2">
    <source>
        <dbReference type="EMBL" id="KXI10934.1"/>
    </source>
</evidence>
<comment type="caution">
    <text evidence="2">The sequence shown here is derived from an EMBL/GenBank/DDBJ whole genome shotgun (WGS) entry which is preliminary data.</text>
</comment>
<dbReference type="Proteomes" id="UP000070326">
    <property type="component" value="Unassembled WGS sequence"/>
</dbReference>
<keyword evidence="1" id="KW-1133">Transmembrane helix</keyword>
<keyword evidence="1" id="KW-0812">Transmembrane</keyword>
<sequence>MCGILSLIGEKQGGKAELFLKNPKNYFEGFLSGASRISRVWGRHSPTRFPQGQNERKANFGTSVESCSEKLPLSSAADFAAIYKGRCGCFRQYSDCSGSFCPLWFCFLLRTETENAKRIFTFFITTTVAPCRSAKSGAIFLGQIFPSPPTTTGMFGLPKMGAIKAANLFRLTACATYCGLLSLCLCVGLFVYCDF</sequence>
<feature type="transmembrane region" description="Helical" evidence="1">
    <location>
        <begin position="168"/>
        <end position="192"/>
    </location>
</feature>
<reference evidence="2 3" key="1">
    <citation type="submission" date="2016-02" db="EMBL/GenBank/DDBJ databases">
        <authorList>
            <person name="Wen L."/>
            <person name="He K."/>
            <person name="Yang H."/>
        </authorList>
    </citation>
    <scope>NUCLEOTIDE SEQUENCE [LARGE SCALE GENOMIC DNA]</scope>
    <source>
        <strain evidence="2 3">MJR8628A</strain>
    </source>
</reference>
<evidence type="ECO:0000313" key="3">
    <source>
        <dbReference type="Proteomes" id="UP000070326"/>
    </source>
</evidence>
<protein>
    <submittedName>
        <fullName evidence="2">Uncharacterized protein</fullName>
    </submittedName>
</protein>
<name>A0A135YNJ1_9FIRM</name>
<organism evidence="2 3">
    <name type="scientific">Peptostreptococcus anaerobius</name>
    <dbReference type="NCBI Taxonomy" id="1261"/>
    <lineage>
        <taxon>Bacteria</taxon>
        <taxon>Bacillati</taxon>
        <taxon>Bacillota</taxon>
        <taxon>Clostridia</taxon>
        <taxon>Peptostreptococcales</taxon>
        <taxon>Peptostreptococcaceae</taxon>
        <taxon>Peptostreptococcus</taxon>
    </lineage>
</organism>
<dbReference type="PATRIC" id="fig|1261.5.peg.1681"/>
<keyword evidence="1" id="KW-0472">Membrane</keyword>
<evidence type="ECO:0000256" key="1">
    <source>
        <dbReference type="SAM" id="Phobius"/>
    </source>
</evidence>
<proteinExistence type="predicted"/>